<feature type="transmembrane region" description="Helical" evidence="1">
    <location>
        <begin position="338"/>
        <end position="359"/>
    </location>
</feature>
<evidence type="ECO:0000256" key="1">
    <source>
        <dbReference type="SAM" id="Phobius"/>
    </source>
</evidence>
<accession>A0AAV2HGJ8</accession>
<feature type="signal peptide" evidence="2">
    <location>
        <begin position="1"/>
        <end position="26"/>
    </location>
</feature>
<sequence length="438" mass="49325">MLIKKKRELFRAALLFMLCQNHPLMSYCSSCNDPVREGTDHAIELQLSTSNKKSTHTLRISSSTHGIIANCYNNGTCKDIVSDLYSTTLVIKSEWCLVTVKIHNVSRAGLKTDQRASFSAGFMENSQLDQRMSKCVPAIFSKPQNINCTLSELVSGLYVNCFSDQVFPRGKCFFSANFVLESNRLVITNTAYEKDNTTYFHVNCSLHLPGANLSVENKVVNVTLYPNVTENQSDIPLYGINSTVTFVIDLPSVGIPDCPTVITEGKSVKCVCKRLDKSVYGVSLEWYDKDTNALVSGEVLSFVANRIQPIYYCKSTNIFGWESKHVYYRPLIDGGNDMVKFIAASIAVATILTMLALAFKCLRGRFRWEFPITSLARRANGNLDIAQRSQKEIQDDGYLEIIERKSENVMDKLPGRYDCLNEYHLYETLDEPENRGKT</sequence>
<keyword evidence="4" id="KW-1185">Reference proteome</keyword>
<keyword evidence="1" id="KW-0472">Membrane</keyword>
<keyword evidence="1" id="KW-1133">Transmembrane helix</keyword>
<organism evidence="3 4">
    <name type="scientific">Lymnaea stagnalis</name>
    <name type="common">Great pond snail</name>
    <name type="synonym">Helix stagnalis</name>
    <dbReference type="NCBI Taxonomy" id="6523"/>
    <lineage>
        <taxon>Eukaryota</taxon>
        <taxon>Metazoa</taxon>
        <taxon>Spiralia</taxon>
        <taxon>Lophotrochozoa</taxon>
        <taxon>Mollusca</taxon>
        <taxon>Gastropoda</taxon>
        <taxon>Heterobranchia</taxon>
        <taxon>Euthyneura</taxon>
        <taxon>Panpulmonata</taxon>
        <taxon>Hygrophila</taxon>
        <taxon>Lymnaeoidea</taxon>
        <taxon>Lymnaeidae</taxon>
        <taxon>Lymnaea</taxon>
    </lineage>
</organism>
<protein>
    <recommendedName>
        <fullName evidence="5">Ig-like domain-containing protein</fullName>
    </recommendedName>
</protein>
<evidence type="ECO:0000256" key="2">
    <source>
        <dbReference type="SAM" id="SignalP"/>
    </source>
</evidence>
<evidence type="ECO:0008006" key="5">
    <source>
        <dbReference type="Google" id="ProtNLM"/>
    </source>
</evidence>
<dbReference type="EMBL" id="CAXITT010000129">
    <property type="protein sequence ID" value="CAL1532944.1"/>
    <property type="molecule type" value="Genomic_DNA"/>
</dbReference>
<gene>
    <name evidence="3" type="ORF">GSLYS_00006962001</name>
</gene>
<keyword evidence="1" id="KW-0812">Transmembrane</keyword>
<dbReference type="AlphaFoldDB" id="A0AAV2HGJ8"/>
<name>A0AAV2HGJ8_LYMST</name>
<keyword evidence="2" id="KW-0732">Signal</keyword>
<evidence type="ECO:0000313" key="3">
    <source>
        <dbReference type="EMBL" id="CAL1532944.1"/>
    </source>
</evidence>
<proteinExistence type="predicted"/>
<dbReference type="Proteomes" id="UP001497497">
    <property type="component" value="Unassembled WGS sequence"/>
</dbReference>
<evidence type="ECO:0000313" key="4">
    <source>
        <dbReference type="Proteomes" id="UP001497497"/>
    </source>
</evidence>
<reference evidence="3 4" key="1">
    <citation type="submission" date="2024-04" db="EMBL/GenBank/DDBJ databases">
        <authorList>
            <consortium name="Genoscope - CEA"/>
            <person name="William W."/>
        </authorList>
    </citation>
    <scope>NUCLEOTIDE SEQUENCE [LARGE SCALE GENOMIC DNA]</scope>
</reference>
<comment type="caution">
    <text evidence="3">The sequence shown here is derived from an EMBL/GenBank/DDBJ whole genome shotgun (WGS) entry which is preliminary data.</text>
</comment>
<feature type="chain" id="PRO_5043965581" description="Ig-like domain-containing protein" evidence="2">
    <location>
        <begin position="27"/>
        <end position="438"/>
    </location>
</feature>